<accession>A0ACA9PX42</accession>
<reference evidence="1" key="1">
    <citation type="submission" date="2021-06" db="EMBL/GenBank/DDBJ databases">
        <authorList>
            <person name="Kallberg Y."/>
            <person name="Tangrot J."/>
            <person name="Rosling A."/>
        </authorList>
    </citation>
    <scope>NUCLEOTIDE SEQUENCE</scope>
    <source>
        <strain evidence="1">CL356</strain>
    </source>
</reference>
<gene>
    <name evidence="1" type="ORF">ACOLOM_LOCUS11359</name>
</gene>
<sequence>MSLQVSNQEHLYTSTEVKKTDVSSRLGVNEPQKDVNFLQLFRYATLFDWFLITLGSIAALANGASMPVMTIIFSRVIESFAVFTLSISTNGFTEAAKDDLHSSMISNVKLFLILGAARVRQIYYEAILRQDISYFDSISTGDITTRISSDANLFQEGISEKISQVIQSVTTFIAGFVVGFTK</sequence>
<name>A0ACA9PX42_9GLOM</name>
<dbReference type="EMBL" id="CAJVPT010040559">
    <property type="protein sequence ID" value="CAG8725734.1"/>
    <property type="molecule type" value="Genomic_DNA"/>
</dbReference>
<keyword evidence="2" id="KW-1185">Reference proteome</keyword>
<proteinExistence type="predicted"/>
<protein>
    <submittedName>
        <fullName evidence="1">1607_t:CDS:1</fullName>
    </submittedName>
</protein>
<evidence type="ECO:0000313" key="1">
    <source>
        <dbReference type="EMBL" id="CAG8725734.1"/>
    </source>
</evidence>
<evidence type="ECO:0000313" key="2">
    <source>
        <dbReference type="Proteomes" id="UP000789525"/>
    </source>
</evidence>
<organism evidence="1 2">
    <name type="scientific">Acaulospora colombiana</name>
    <dbReference type="NCBI Taxonomy" id="27376"/>
    <lineage>
        <taxon>Eukaryota</taxon>
        <taxon>Fungi</taxon>
        <taxon>Fungi incertae sedis</taxon>
        <taxon>Mucoromycota</taxon>
        <taxon>Glomeromycotina</taxon>
        <taxon>Glomeromycetes</taxon>
        <taxon>Diversisporales</taxon>
        <taxon>Acaulosporaceae</taxon>
        <taxon>Acaulospora</taxon>
    </lineage>
</organism>
<comment type="caution">
    <text evidence="1">The sequence shown here is derived from an EMBL/GenBank/DDBJ whole genome shotgun (WGS) entry which is preliminary data.</text>
</comment>
<feature type="non-terminal residue" evidence="1">
    <location>
        <position position="182"/>
    </location>
</feature>
<dbReference type="Proteomes" id="UP000789525">
    <property type="component" value="Unassembled WGS sequence"/>
</dbReference>